<feature type="domain" description="DNA mismatch repair protein S5" evidence="6">
    <location>
        <begin position="229"/>
        <end position="355"/>
    </location>
</feature>
<evidence type="ECO:0000259" key="5">
    <source>
        <dbReference type="SMART" id="SM00853"/>
    </source>
</evidence>
<evidence type="ECO:0000256" key="3">
    <source>
        <dbReference type="ARBA" id="ARBA00022763"/>
    </source>
</evidence>
<dbReference type="Proteomes" id="UP001165065">
    <property type="component" value="Unassembled WGS sequence"/>
</dbReference>
<comment type="similarity">
    <text evidence="2">Belongs to the DNA mismatch repair MutL/HexB family.</text>
</comment>
<evidence type="ECO:0000256" key="4">
    <source>
        <dbReference type="SAM" id="MobiDB-lite"/>
    </source>
</evidence>
<feature type="region of interest" description="Disordered" evidence="4">
    <location>
        <begin position="368"/>
        <end position="642"/>
    </location>
</feature>
<evidence type="ECO:0000313" key="8">
    <source>
        <dbReference type="Proteomes" id="UP001165065"/>
    </source>
</evidence>
<dbReference type="InterPro" id="IPR037198">
    <property type="entry name" value="MutL_C_sf"/>
</dbReference>
<evidence type="ECO:0000313" key="7">
    <source>
        <dbReference type="EMBL" id="GMI34761.1"/>
    </source>
</evidence>
<evidence type="ECO:0000259" key="6">
    <source>
        <dbReference type="SMART" id="SM01340"/>
    </source>
</evidence>
<name>A0A9W7G3T4_9STRA</name>
<feature type="compositionally biased region" description="Acidic residues" evidence="4">
    <location>
        <begin position="518"/>
        <end position="529"/>
    </location>
</feature>
<feature type="compositionally biased region" description="Basic and acidic residues" evidence="4">
    <location>
        <begin position="500"/>
        <end position="517"/>
    </location>
</feature>
<dbReference type="InterPro" id="IPR036890">
    <property type="entry name" value="HATPase_C_sf"/>
</dbReference>
<dbReference type="Pfam" id="PF13589">
    <property type="entry name" value="HATPase_c_3"/>
    <property type="match status" value="1"/>
</dbReference>
<dbReference type="InterPro" id="IPR013507">
    <property type="entry name" value="DNA_mismatch_S5_2-like"/>
</dbReference>
<dbReference type="AlphaFoldDB" id="A0A9W7G3T4"/>
<evidence type="ECO:0000256" key="1">
    <source>
        <dbReference type="ARBA" id="ARBA00004474"/>
    </source>
</evidence>
<dbReference type="PANTHER" id="PTHR10073">
    <property type="entry name" value="DNA MISMATCH REPAIR PROTEIN MLH, PMS, MUTL"/>
    <property type="match status" value="1"/>
</dbReference>
<dbReference type="InterPro" id="IPR014721">
    <property type="entry name" value="Ribsml_uS5_D2-typ_fold_subgr"/>
</dbReference>
<dbReference type="FunFam" id="3.30.565.10:FF:000017">
    <property type="entry name" value="PMS1 homolog 1, mismatch repair system component"/>
    <property type="match status" value="1"/>
</dbReference>
<dbReference type="OrthoDB" id="10254304at2759"/>
<dbReference type="Gene3D" id="3.30.565.10">
    <property type="entry name" value="Histidine kinase-like ATPase, C-terminal domain"/>
    <property type="match status" value="1"/>
</dbReference>
<feature type="compositionally biased region" description="Basic and acidic residues" evidence="4">
    <location>
        <begin position="384"/>
        <end position="398"/>
    </location>
</feature>
<feature type="compositionally biased region" description="Low complexity" evidence="4">
    <location>
        <begin position="617"/>
        <end position="627"/>
    </location>
</feature>
<dbReference type="GO" id="GO:0140664">
    <property type="term" value="F:ATP-dependent DNA damage sensor activity"/>
    <property type="evidence" value="ECO:0007669"/>
    <property type="project" value="InterPro"/>
</dbReference>
<feature type="compositionally biased region" description="Pro residues" evidence="4">
    <location>
        <begin position="581"/>
        <end position="592"/>
    </location>
</feature>
<dbReference type="GO" id="GO:0016887">
    <property type="term" value="F:ATP hydrolysis activity"/>
    <property type="evidence" value="ECO:0007669"/>
    <property type="project" value="InterPro"/>
</dbReference>
<accession>A0A9W7G3T4</accession>
<feature type="compositionally biased region" description="Basic and acidic residues" evidence="4">
    <location>
        <begin position="465"/>
        <end position="490"/>
    </location>
</feature>
<dbReference type="Gene3D" id="3.30.230.10">
    <property type="match status" value="1"/>
</dbReference>
<dbReference type="Pfam" id="PF08676">
    <property type="entry name" value="MutL_C"/>
    <property type="match status" value="1"/>
</dbReference>
<comment type="caution">
    <text evidence="7">The sequence shown here is derived from an EMBL/GenBank/DDBJ whole genome shotgun (WGS) entry which is preliminary data.</text>
</comment>
<feature type="compositionally biased region" description="Basic and acidic residues" evidence="4">
    <location>
        <begin position="560"/>
        <end position="572"/>
    </location>
</feature>
<gene>
    <name evidence="7" type="ORF">TrCOL_g8272</name>
</gene>
<dbReference type="InterPro" id="IPR020568">
    <property type="entry name" value="Ribosomal_Su5_D2-typ_SF"/>
</dbReference>
<dbReference type="InterPro" id="IPR014790">
    <property type="entry name" value="MutL_C"/>
</dbReference>
<dbReference type="EMBL" id="BRYA01000046">
    <property type="protein sequence ID" value="GMI34761.1"/>
    <property type="molecule type" value="Genomic_DNA"/>
</dbReference>
<dbReference type="GO" id="GO:0030983">
    <property type="term" value="F:mismatched DNA binding"/>
    <property type="evidence" value="ECO:0007669"/>
    <property type="project" value="InterPro"/>
</dbReference>
<dbReference type="GO" id="GO:0009536">
    <property type="term" value="C:plastid"/>
    <property type="evidence" value="ECO:0007669"/>
    <property type="project" value="UniProtKB-SubCell"/>
</dbReference>
<dbReference type="SUPFAM" id="SSF54211">
    <property type="entry name" value="Ribosomal protein S5 domain 2-like"/>
    <property type="match status" value="1"/>
</dbReference>
<dbReference type="SMART" id="SM01340">
    <property type="entry name" value="DNA_mis_repair"/>
    <property type="match status" value="1"/>
</dbReference>
<comment type="subcellular location">
    <subcellularLocation>
        <location evidence="1">Plastid</location>
    </subcellularLocation>
</comment>
<dbReference type="CDD" id="cd16926">
    <property type="entry name" value="HATPase_MutL-MLH-PMS-like"/>
    <property type="match status" value="1"/>
</dbReference>
<dbReference type="GO" id="GO:0032389">
    <property type="term" value="C:MutLalpha complex"/>
    <property type="evidence" value="ECO:0007669"/>
    <property type="project" value="TreeGrafter"/>
</dbReference>
<dbReference type="GO" id="GO:0006298">
    <property type="term" value="P:mismatch repair"/>
    <property type="evidence" value="ECO:0007669"/>
    <property type="project" value="InterPro"/>
</dbReference>
<keyword evidence="8" id="KW-1185">Reference proteome</keyword>
<dbReference type="Gene3D" id="3.30.1540.20">
    <property type="entry name" value="MutL, C-terminal domain, dimerisation subdomain"/>
    <property type="match status" value="2"/>
</dbReference>
<dbReference type="SUPFAM" id="SSF118116">
    <property type="entry name" value="DNA mismatch repair protein MutL"/>
    <property type="match status" value="2"/>
</dbReference>
<dbReference type="SUPFAM" id="SSF55874">
    <property type="entry name" value="ATPase domain of HSP90 chaperone/DNA topoisomerase II/histidine kinase"/>
    <property type="match status" value="1"/>
</dbReference>
<proteinExistence type="inferred from homology"/>
<dbReference type="InterPro" id="IPR038973">
    <property type="entry name" value="MutL/Mlh/Pms-like"/>
</dbReference>
<dbReference type="PANTHER" id="PTHR10073:SF52">
    <property type="entry name" value="MISMATCH REPAIR ENDONUCLEASE PMS2"/>
    <property type="match status" value="1"/>
</dbReference>
<dbReference type="Pfam" id="PF01119">
    <property type="entry name" value="DNA_mis_repair"/>
    <property type="match status" value="1"/>
</dbReference>
<dbReference type="GO" id="GO:0005524">
    <property type="term" value="F:ATP binding"/>
    <property type="evidence" value="ECO:0007669"/>
    <property type="project" value="InterPro"/>
</dbReference>
<feature type="domain" description="MutL C-terminal dimerisation" evidence="5">
    <location>
        <begin position="728"/>
        <end position="921"/>
    </location>
</feature>
<sequence length="981" mass="106018">MTSNITPLPSKSISKICAGQVITDLPSCVKELVENSLDSKATFIRIKLKDGGKDEIEVSDDGCGIALNDRKEVCGKHTTSKLRDFEDLYRDTGEEGNAGNSVDTFGFRGEAMNSICSLSRSVCITTKCQGESLGSQISYGRGGGVVSSSPRARSRGTTVKVEGLFEGLPVRRGVFEKQIKAQRARLFRVVQAYAITCVGVRFSVVDVDNKGKSSTKLNTGKSRSRRESVEGVMGKKFADGLVEFEVELGEEAGGGKIEGLVSKAPTGEGRGSQAREITFFSVNGRPVDLPKFQRCIGDVWREFTADGKRPAVVADLKIPNSLIDVNLAPDKREVYVGGEKGILKRLAEGVRKVWKGGDGVFEANEVSGRSNEVKAGGRRGGSNEVEKEKEKEKEKAREEEEEEEEDVFEIKGGGRSASRQTSTSSSFSKSSSDPPSSKAATSSSTASRGKQTDLSAFRSTGGGGGREKRGREGKEEQEAWRKVVKEFRGSEEEEGGSKAQGEKGVEEPKKSDGGKGDDVDEDDDDDAEGGDGAGNRRESTGETTLEAYKAFKDRLKKQTRGGEEESRKEESQPKPQSIQAPPKPTPLQPPRPLSLQSSPEPTPQSKVVPDKTHDPKSSQPSRSSKPSQPTPSPSKGVPSKSLPTTFSVFTGTADAIDASKRAILYSKVTKRKLRKIAEDLEGDEQEIAGVGDEEDDEMAPATKKKKKARDVTTKKVALTKSDFSKMEIVGQFNLGFILARDHRNQNLWILDQHGCDEIKNFERLIKDTKIHEQRLIAPLPLELSPSEEDTVIENMEIFEMNGFRFDYDETKPPRQRLSLTALPHSGSGGDGRTAVQFGVDDVGALCSMLGADGASSVMGYGAGTGTGADGSGMGGMNHAVKRYAGGGGRNVGKGAIVRLPKAVAMFASRACRHSIMIGTALSEKQMTDVVVGMERVEQPWNCPHGRPTMRHVSELGNVLEDDEEIFQDAHLPSGEEGFSQR</sequence>
<dbReference type="NCBIfam" id="TIGR00585">
    <property type="entry name" value="mutl"/>
    <property type="match status" value="1"/>
</dbReference>
<feature type="compositionally biased region" description="Polar residues" evidence="4">
    <location>
        <begin position="448"/>
        <end position="458"/>
    </location>
</feature>
<dbReference type="InterPro" id="IPR042120">
    <property type="entry name" value="MutL_C_dimsub"/>
</dbReference>
<protein>
    <submittedName>
        <fullName evidence="7">Uncharacterized protein</fullName>
    </submittedName>
</protein>
<reference evidence="8" key="1">
    <citation type="journal article" date="2023" name="Commun. Biol.">
        <title>Genome analysis of Parmales, the sister group of diatoms, reveals the evolutionary specialization of diatoms from phago-mixotrophs to photoautotrophs.</title>
        <authorList>
            <person name="Ban H."/>
            <person name="Sato S."/>
            <person name="Yoshikawa S."/>
            <person name="Yamada K."/>
            <person name="Nakamura Y."/>
            <person name="Ichinomiya M."/>
            <person name="Sato N."/>
            <person name="Blanc-Mathieu R."/>
            <person name="Endo H."/>
            <person name="Kuwata A."/>
            <person name="Ogata H."/>
        </authorList>
    </citation>
    <scope>NUCLEOTIDE SEQUENCE [LARGE SCALE GENOMIC DNA]</scope>
</reference>
<keyword evidence="3" id="KW-0227">DNA damage</keyword>
<evidence type="ECO:0000256" key="2">
    <source>
        <dbReference type="ARBA" id="ARBA00006082"/>
    </source>
</evidence>
<organism evidence="7 8">
    <name type="scientific">Triparma columacea</name>
    <dbReference type="NCBI Taxonomy" id="722753"/>
    <lineage>
        <taxon>Eukaryota</taxon>
        <taxon>Sar</taxon>
        <taxon>Stramenopiles</taxon>
        <taxon>Ochrophyta</taxon>
        <taxon>Bolidophyceae</taxon>
        <taxon>Parmales</taxon>
        <taxon>Triparmaceae</taxon>
        <taxon>Triparma</taxon>
    </lineage>
</organism>
<feature type="compositionally biased region" description="Low complexity" evidence="4">
    <location>
        <begin position="416"/>
        <end position="447"/>
    </location>
</feature>
<dbReference type="InterPro" id="IPR002099">
    <property type="entry name" value="MutL/Mlh/PMS"/>
</dbReference>
<dbReference type="SMART" id="SM00853">
    <property type="entry name" value="MutL_C"/>
    <property type="match status" value="1"/>
</dbReference>